<accession>A0A6H9YVL2</accession>
<name>A0A6H9YVL2_9ACTN</name>
<sequence>MINLQREVRLGVTDDMRIAHEEVLGSVAERVQVVWIGVGDGSSPKAGWQDLVGVVAAACSSSSGPPVRYWVT</sequence>
<evidence type="ECO:0000313" key="2">
    <source>
        <dbReference type="Proteomes" id="UP000468735"/>
    </source>
</evidence>
<gene>
    <name evidence="1" type="ORF">F8566_13585</name>
</gene>
<organism evidence="1 2">
    <name type="scientific">Actinomadura rudentiformis</name>
    <dbReference type="NCBI Taxonomy" id="359158"/>
    <lineage>
        <taxon>Bacteria</taxon>
        <taxon>Bacillati</taxon>
        <taxon>Actinomycetota</taxon>
        <taxon>Actinomycetes</taxon>
        <taxon>Streptosporangiales</taxon>
        <taxon>Thermomonosporaceae</taxon>
        <taxon>Actinomadura</taxon>
    </lineage>
</organism>
<reference evidence="1 2" key="1">
    <citation type="submission" date="2019-09" db="EMBL/GenBank/DDBJ databases">
        <title>Actinomadura physcomitrii sp. nov., a novel actinomycete isolated from moss [Physcomitrium sphaericum (Ludw) Fuernr].</title>
        <authorList>
            <person name="Zhuang X."/>
            <person name="Liu C."/>
        </authorList>
    </citation>
    <scope>NUCLEOTIDE SEQUENCE [LARGE SCALE GENOMIC DNA]</scope>
    <source>
        <strain evidence="1 2">HMC1</strain>
    </source>
</reference>
<keyword evidence="2" id="KW-1185">Reference proteome</keyword>
<proteinExistence type="predicted"/>
<dbReference type="EMBL" id="WBMT01000006">
    <property type="protein sequence ID" value="KAB2348806.1"/>
    <property type="molecule type" value="Genomic_DNA"/>
</dbReference>
<comment type="caution">
    <text evidence="1">The sequence shown here is derived from an EMBL/GenBank/DDBJ whole genome shotgun (WGS) entry which is preliminary data.</text>
</comment>
<dbReference type="AlphaFoldDB" id="A0A6H9YVL2"/>
<dbReference type="Proteomes" id="UP000468735">
    <property type="component" value="Unassembled WGS sequence"/>
</dbReference>
<evidence type="ECO:0000313" key="1">
    <source>
        <dbReference type="EMBL" id="KAB2348806.1"/>
    </source>
</evidence>
<dbReference type="RefSeq" id="WP_151560581.1">
    <property type="nucleotide sequence ID" value="NZ_WBMT01000006.1"/>
</dbReference>
<protein>
    <submittedName>
        <fullName evidence="1">Uncharacterized protein</fullName>
    </submittedName>
</protein>